<dbReference type="GO" id="GO:0046872">
    <property type="term" value="F:metal ion binding"/>
    <property type="evidence" value="ECO:0007669"/>
    <property type="project" value="UniProtKB-KW"/>
</dbReference>
<feature type="binding site" evidence="7">
    <location>
        <position position="107"/>
    </location>
    <ligand>
        <name>[4Fe-4S] cluster</name>
        <dbReference type="ChEBI" id="CHEBI:49883"/>
        <label>4</label>
    </ligand>
</feature>
<dbReference type="SUPFAM" id="SSF54862">
    <property type="entry name" value="4Fe-4S ferredoxins"/>
    <property type="match status" value="1"/>
</dbReference>
<dbReference type="InterPro" id="IPR017900">
    <property type="entry name" value="4Fe4S_Fe_S_CS"/>
</dbReference>
<dbReference type="PROSITE" id="PS51379">
    <property type="entry name" value="4FE4S_FER_2"/>
    <property type="match status" value="2"/>
</dbReference>
<evidence type="ECO:0000313" key="11">
    <source>
        <dbReference type="Proteomes" id="UP000468766"/>
    </source>
</evidence>
<feature type="binding site" evidence="7">
    <location>
        <position position="83"/>
    </location>
    <ligand>
        <name>[4Fe-4S] cluster</name>
        <dbReference type="ChEBI" id="CHEBI:49883"/>
        <label>3</label>
    </ligand>
</feature>
<accession>A0A6I0ETH4</accession>
<dbReference type="EMBL" id="WBXO01000003">
    <property type="protein sequence ID" value="KAB2953379.1"/>
    <property type="molecule type" value="Genomic_DNA"/>
</dbReference>
<keyword evidence="8" id="KW-0472">Membrane</keyword>
<sequence>MARMARFFDATKCIACRGCQVACKQWNQLPGEIGSFTGTYQSHNDLSTNRWTMIRYYEHKDSQGEMKWDFIKQCCLHCGDPSCVKACPNDALRKTDNGTVVTIRDNCVGCGYCATYCPFNIPKVDKRASKMFKCTSCTGRIRNNMEPACAKTCVTKAIVFGSRDDLVELAKARLQEVKGEHPQANLYGIDELDGLGMIYLLPDRPSKFNLPENPQVPLSLTLLKNIAQPAGSLALAGTVVGLAGAALISWRNERMKGGDKKND</sequence>
<feature type="binding site" evidence="7">
    <location>
        <position position="110"/>
    </location>
    <ligand>
        <name>[4Fe-4S] cluster</name>
        <dbReference type="ChEBI" id="CHEBI:49883"/>
        <label>4</label>
    </ligand>
</feature>
<feature type="binding site" evidence="7">
    <location>
        <position position="75"/>
    </location>
    <ligand>
        <name>[4Fe-4S] cluster</name>
        <dbReference type="ChEBI" id="CHEBI:49883"/>
        <label>3</label>
    </ligand>
</feature>
<dbReference type="InterPro" id="IPR017896">
    <property type="entry name" value="4Fe4S_Fe-S-bd"/>
</dbReference>
<evidence type="ECO:0000256" key="8">
    <source>
        <dbReference type="SAM" id="Phobius"/>
    </source>
</evidence>
<evidence type="ECO:0000259" key="9">
    <source>
        <dbReference type="PROSITE" id="PS51379"/>
    </source>
</evidence>
<feature type="binding site" evidence="7">
    <location>
        <position position="113"/>
    </location>
    <ligand>
        <name>[4Fe-4S] cluster</name>
        <dbReference type="ChEBI" id="CHEBI:49883"/>
        <label>4</label>
    </ligand>
</feature>
<dbReference type="InterPro" id="IPR051555">
    <property type="entry name" value="FDH_Electron_Transfer_Unit"/>
</dbReference>
<dbReference type="PROSITE" id="PS00198">
    <property type="entry name" value="4FE4S_FER_1"/>
    <property type="match status" value="1"/>
</dbReference>
<keyword evidence="5 7" id="KW-0408">Iron</keyword>
<keyword evidence="2 7" id="KW-0004">4Fe-4S</keyword>
<dbReference type="GO" id="GO:0045333">
    <property type="term" value="P:cellular respiration"/>
    <property type="evidence" value="ECO:0007669"/>
    <property type="project" value="InterPro"/>
</dbReference>
<dbReference type="PANTHER" id="PTHR43545:SF6">
    <property type="entry name" value="FORMATE DEHYDROGENASE, NITRATE-INDUCIBLE, IRON-SULFUR SUBUNIT"/>
    <property type="match status" value="1"/>
</dbReference>
<dbReference type="Proteomes" id="UP000468766">
    <property type="component" value="Unassembled WGS sequence"/>
</dbReference>
<dbReference type="PIRSF" id="PIRSF036298">
    <property type="entry name" value="FDH_4Fe4S"/>
    <property type="match status" value="1"/>
</dbReference>
<feature type="binding site" evidence="7">
    <location>
        <position position="137"/>
    </location>
    <ligand>
        <name>[4Fe-4S] cluster</name>
        <dbReference type="ChEBI" id="CHEBI:49883"/>
        <label>2</label>
    </ligand>
</feature>
<evidence type="ECO:0000256" key="1">
    <source>
        <dbReference type="ARBA" id="ARBA00004196"/>
    </source>
</evidence>
<keyword evidence="8" id="KW-0812">Transmembrane</keyword>
<name>A0A6I0ETH4_9FIRM</name>
<dbReference type="GO" id="GO:0015944">
    <property type="term" value="P:formate oxidation"/>
    <property type="evidence" value="ECO:0007669"/>
    <property type="project" value="InterPro"/>
</dbReference>
<dbReference type="RefSeq" id="WP_151619377.1">
    <property type="nucleotide sequence ID" value="NZ_WBXO01000003.1"/>
</dbReference>
<feature type="binding site" evidence="7">
    <location>
        <position position="149"/>
    </location>
    <ligand>
        <name>[4Fe-4S] cluster</name>
        <dbReference type="ChEBI" id="CHEBI:49883"/>
        <label>2</label>
    </ligand>
</feature>
<feature type="binding site" evidence="7">
    <location>
        <position position="19"/>
    </location>
    <ligand>
        <name>[4Fe-4S] cluster</name>
        <dbReference type="ChEBI" id="CHEBI:49883"/>
        <label>1</label>
    </ligand>
</feature>
<keyword evidence="11" id="KW-1185">Reference proteome</keyword>
<feature type="binding site" evidence="7">
    <location>
        <position position="23"/>
    </location>
    <ligand>
        <name>[4Fe-4S] cluster</name>
        <dbReference type="ChEBI" id="CHEBI:49883"/>
        <label>2</label>
    </ligand>
</feature>
<dbReference type="Gene3D" id="3.30.70.20">
    <property type="match status" value="2"/>
</dbReference>
<dbReference type="InterPro" id="IPR014603">
    <property type="entry name" value="Formate_DH_Fe-S_su"/>
</dbReference>
<comment type="cofactor">
    <cofactor evidence="7">
        <name>[4Fe-4S] cluster</name>
        <dbReference type="ChEBI" id="CHEBI:49883"/>
    </cofactor>
    <text evidence="7">Binds 4 [4Fe-4S] clusters per subunit.</text>
</comment>
<comment type="caution">
    <text evidence="10">The sequence shown here is derived from an EMBL/GenBank/DDBJ whole genome shotgun (WGS) entry which is preliminary data.</text>
</comment>
<dbReference type="PANTHER" id="PTHR43545">
    <property type="entry name" value="FORMATE DEHYDROGENASE, NITRATE-INDUCIBLE, IRON-SULFUR SUBUNIT"/>
    <property type="match status" value="1"/>
</dbReference>
<dbReference type="Pfam" id="PF13247">
    <property type="entry name" value="Fer4_11"/>
    <property type="match status" value="1"/>
</dbReference>
<feature type="binding site" evidence="7">
    <location>
        <position position="13"/>
    </location>
    <ligand>
        <name>[4Fe-4S] cluster</name>
        <dbReference type="ChEBI" id="CHEBI:49883"/>
        <label>1</label>
    </ligand>
</feature>
<evidence type="ECO:0000256" key="4">
    <source>
        <dbReference type="ARBA" id="ARBA00022737"/>
    </source>
</evidence>
<feature type="binding site" evidence="7">
    <location>
        <position position="117"/>
    </location>
    <ligand>
        <name>[4Fe-4S] cluster</name>
        <dbReference type="ChEBI" id="CHEBI:49883"/>
        <label>3</label>
    </ligand>
</feature>
<evidence type="ECO:0000256" key="2">
    <source>
        <dbReference type="ARBA" id="ARBA00022485"/>
    </source>
</evidence>
<evidence type="ECO:0000256" key="7">
    <source>
        <dbReference type="PIRSR" id="PIRSR036298-50"/>
    </source>
</evidence>
<dbReference type="AlphaFoldDB" id="A0A6I0ETH4"/>
<dbReference type="GO" id="GO:0051539">
    <property type="term" value="F:4 iron, 4 sulfur cluster binding"/>
    <property type="evidence" value="ECO:0007669"/>
    <property type="project" value="UniProtKB-KW"/>
</dbReference>
<feature type="binding site" evidence="7">
    <location>
        <position position="78"/>
    </location>
    <ligand>
        <name>[4Fe-4S] cluster</name>
        <dbReference type="ChEBI" id="CHEBI:49883"/>
        <label>3</label>
    </ligand>
</feature>
<feature type="binding site" evidence="7">
    <location>
        <position position="87"/>
    </location>
    <ligand>
        <name>[4Fe-4S] cluster</name>
        <dbReference type="ChEBI" id="CHEBI:49883"/>
        <label>4</label>
    </ligand>
</feature>
<protein>
    <submittedName>
        <fullName evidence="10">4Fe-4S dicluster domain-containing protein</fullName>
    </submittedName>
</protein>
<keyword evidence="8" id="KW-1133">Transmembrane helix</keyword>
<dbReference type="OrthoDB" id="9810688at2"/>
<keyword evidence="6 7" id="KW-0411">Iron-sulfur</keyword>
<feature type="binding site" evidence="7">
    <location>
        <position position="134"/>
    </location>
    <ligand>
        <name>[4Fe-4S] cluster</name>
        <dbReference type="ChEBI" id="CHEBI:49883"/>
        <label>2</label>
    </ligand>
</feature>
<feature type="domain" description="4Fe-4S ferredoxin-type" evidence="9">
    <location>
        <begin position="98"/>
        <end position="127"/>
    </location>
</feature>
<evidence type="ECO:0000256" key="5">
    <source>
        <dbReference type="ARBA" id="ARBA00023004"/>
    </source>
</evidence>
<reference evidence="10 11" key="1">
    <citation type="submission" date="2019-10" db="EMBL/GenBank/DDBJ databases">
        <title>Whole-genome sequence of the extremophile Heliorestis acidaminivorans DSM 24790.</title>
        <authorList>
            <person name="Kyndt J.A."/>
            <person name="Meyer T.E."/>
        </authorList>
    </citation>
    <scope>NUCLEOTIDE SEQUENCE [LARGE SCALE GENOMIC DNA]</scope>
    <source>
        <strain evidence="10 11">DSM 24790</strain>
    </source>
</reference>
<keyword evidence="4" id="KW-0677">Repeat</keyword>
<evidence type="ECO:0000256" key="6">
    <source>
        <dbReference type="ARBA" id="ARBA00023014"/>
    </source>
</evidence>
<evidence type="ECO:0000256" key="3">
    <source>
        <dbReference type="ARBA" id="ARBA00022723"/>
    </source>
</evidence>
<feature type="binding site" evidence="7">
    <location>
        <position position="153"/>
    </location>
    <ligand>
        <name>[4Fe-4S] cluster</name>
        <dbReference type="ChEBI" id="CHEBI:49883"/>
        <label>1</label>
    </ligand>
</feature>
<evidence type="ECO:0000313" key="10">
    <source>
        <dbReference type="EMBL" id="KAB2953379.1"/>
    </source>
</evidence>
<feature type="domain" description="4Fe-4S ferredoxin-type" evidence="9">
    <location>
        <begin position="64"/>
        <end position="97"/>
    </location>
</feature>
<comment type="subcellular location">
    <subcellularLocation>
        <location evidence="1">Cell envelope</location>
    </subcellularLocation>
</comment>
<proteinExistence type="predicted"/>
<dbReference type="GO" id="GO:0030313">
    <property type="term" value="C:cell envelope"/>
    <property type="evidence" value="ECO:0007669"/>
    <property type="project" value="UniProtKB-SubCell"/>
</dbReference>
<feature type="binding site" evidence="7">
    <location>
        <position position="16"/>
    </location>
    <ligand>
        <name>[4Fe-4S] cluster</name>
        <dbReference type="ChEBI" id="CHEBI:49883"/>
        <label>1</label>
    </ligand>
</feature>
<gene>
    <name evidence="10" type="ORF">F9B85_05570</name>
</gene>
<feature type="transmembrane region" description="Helical" evidence="8">
    <location>
        <begin position="230"/>
        <end position="250"/>
    </location>
</feature>
<keyword evidence="3 7" id="KW-0479">Metal-binding</keyword>
<organism evidence="10 11">
    <name type="scientific">Heliorestis acidaminivorans</name>
    <dbReference type="NCBI Taxonomy" id="553427"/>
    <lineage>
        <taxon>Bacteria</taxon>
        <taxon>Bacillati</taxon>
        <taxon>Bacillota</taxon>
        <taxon>Clostridia</taxon>
        <taxon>Eubacteriales</taxon>
        <taxon>Heliobacteriaceae</taxon>
        <taxon>Heliorestis</taxon>
    </lineage>
</organism>